<evidence type="ECO:0000313" key="1">
    <source>
        <dbReference type="EMBL" id="SNZ19227.1"/>
    </source>
</evidence>
<protein>
    <recommendedName>
        <fullName evidence="3">SnoaL-like domain-containing protein</fullName>
    </recommendedName>
</protein>
<dbReference type="RefSeq" id="WP_097153585.1">
    <property type="nucleotide sequence ID" value="NZ_OBEL01000002.1"/>
</dbReference>
<dbReference type="OrthoDB" id="129343at2"/>
<dbReference type="Gene3D" id="3.10.450.50">
    <property type="match status" value="2"/>
</dbReference>
<name>A0A285PDB7_9HYPH</name>
<organism evidence="1 2">
    <name type="scientific">Cohaesibacter gelatinilyticus</name>
    <dbReference type="NCBI Taxonomy" id="372072"/>
    <lineage>
        <taxon>Bacteria</taxon>
        <taxon>Pseudomonadati</taxon>
        <taxon>Pseudomonadota</taxon>
        <taxon>Alphaproteobacteria</taxon>
        <taxon>Hyphomicrobiales</taxon>
        <taxon>Cohaesibacteraceae</taxon>
    </lineage>
</organism>
<dbReference type="InterPro" id="IPR032710">
    <property type="entry name" value="NTF2-like_dom_sf"/>
</dbReference>
<keyword evidence="2" id="KW-1185">Reference proteome</keyword>
<dbReference type="EMBL" id="OBEL01000002">
    <property type="protein sequence ID" value="SNZ19227.1"/>
    <property type="molecule type" value="Genomic_DNA"/>
</dbReference>
<dbReference type="AlphaFoldDB" id="A0A285PDB7"/>
<accession>A0A285PDB7</accession>
<dbReference type="Proteomes" id="UP000219439">
    <property type="component" value="Unassembled WGS sequence"/>
</dbReference>
<gene>
    <name evidence="1" type="ORF">SAMN06265368_2307</name>
</gene>
<sequence length="326" mass="37049">MSHHDRAAYLAYATAMRHPGDFSNASMRFFATDATINVVHPFNQITGAAFYADDVVRPLQCSFEGLYRRDDIVMAGQFEGQTWVSSTGYYVGRFVKDWIGLNPTDDLCYLRYGEFHHMEGGRAVESYIYFDIPELMIACKQWPLDMGPGVKPGYRGLIHGPASHDGVIREAADPAEGQRSYQIVTDMLARLATADEEWRPYWDKNMMWYGPGAFGTFIGVEEFASFQVPFEAQFEGWSGGSKNNGLTRHFTRFGEGNYTCSGGWPSLTGINVKPFLGQGPSHERVFMRVCDWWRREGDLLIENWVFVDVPHVLLQLGYDPLPKWDN</sequence>
<proteinExistence type="predicted"/>
<evidence type="ECO:0008006" key="3">
    <source>
        <dbReference type="Google" id="ProtNLM"/>
    </source>
</evidence>
<reference evidence="1 2" key="1">
    <citation type="submission" date="2017-09" db="EMBL/GenBank/DDBJ databases">
        <authorList>
            <person name="Ehlers B."/>
            <person name="Leendertz F.H."/>
        </authorList>
    </citation>
    <scope>NUCLEOTIDE SEQUENCE [LARGE SCALE GENOMIC DNA]</scope>
    <source>
        <strain evidence="1 2">DSM 18289</strain>
    </source>
</reference>
<evidence type="ECO:0000313" key="2">
    <source>
        <dbReference type="Proteomes" id="UP000219439"/>
    </source>
</evidence>
<dbReference type="SUPFAM" id="SSF54427">
    <property type="entry name" value="NTF2-like"/>
    <property type="match status" value="2"/>
</dbReference>